<feature type="domain" description="HTH gntR-type" evidence="5">
    <location>
        <begin position="40"/>
        <end position="108"/>
    </location>
</feature>
<comment type="caution">
    <text evidence="6">The sequence shown here is derived from an EMBL/GenBank/DDBJ whole genome shotgun (WGS) entry which is preliminary data.</text>
</comment>
<evidence type="ECO:0000256" key="1">
    <source>
        <dbReference type="ARBA" id="ARBA00023015"/>
    </source>
</evidence>
<name>A0ABY2WZD1_9RHOB</name>
<sequence>MYARAAVCGKDDPVSDSRPSRRATKTPNAVREGLQPVRNRSLGDEVYEALEKLILMGELERGVRLPSEGDLCSRFEVSRPVVRRALERLREKGLIQSRKGSGSFVSISAIDTPAVAGPEEQLSSILGALEFRLSVEPEAAYYAAIRRSDDNLATIASALEDFRQLSVGSARSRVDIAFHRAIAQGARNDHYVRALDVISYDIDLGVTIARHLSQLGQAERHTAIFAEHERIYLAIKAQDPSAARAAMVEHLERSRLRVTARGQEVVRRSKTAD</sequence>
<accession>A0ABY2WZD1</accession>
<evidence type="ECO:0000259" key="5">
    <source>
        <dbReference type="PROSITE" id="PS50949"/>
    </source>
</evidence>
<dbReference type="SUPFAM" id="SSF48008">
    <property type="entry name" value="GntR ligand-binding domain-like"/>
    <property type="match status" value="1"/>
</dbReference>
<organism evidence="6 7">
    <name type="scientific">Arenibacterium halophilum</name>
    <dbReference type="NCBI Taxonomy" id="2583821"/>
    <lineage>
        <taxon>Bacteria</taxon>
        <taxon>Pseudomonadati</taxon>
        <taxon>Pseudomonadota</taxon>
        <taxon>Alphaproteobacteria</taxon>
        <taxon>Rhodobacterales</taxon>
        <taxon>Paracoccaceae</taxon>
        <taxon>Arenibacterium</taxon>
    </lineage>
</organism>
<dbReference type="PANTHER" id="PTHR43537:SF5">
    <property type="entry name" value="UXU OPERON TRANSCRIPTIONAL REGULATOR"/>
    <property type="match status" value="1"/>
</dbReference>
<reference evidence="6 7" key="1">
    <citation type="submission" date="2019-05" db="EMBL/GenBank/DDBJ databases">
        <title>Marivita sp. nov. isolated from sea sediment.</title>
        <authorList>
            <person name="Kim W."/>
        </authorList>
    </citation>
    <scope>NUCLEOTIDE SEQUENCE [LARGE SCALE GENOMIC DNA]</scope>
    <source>
        <strain evidence="6 7">CAU 1492</strain>
    </source>
</reference>
<dbReference type="SMART" id="SM00345">
    <property type="entry name" value="HTH_GNTR"/>
    <property type="match status" value="1"/>
</dbReference>
<dbReference type="Pfam" id="PF00392">
    <property type="entry name" value="GntR"/>
    <property type="match status" value="1"/>
</dbReference>
<proteinExistence type="predicted"/>
<dbReference type="InterPro" id="IPR011711">
    <property type="entry name" value="GntR_C"/>
</dbReference>
<dbReference type="Gene3D" id="1.10.10.10">
    <property type="entry name" value="Winged helix-like DNA-binding domain superfamily/Winged helix DNA-binding domain"/>
    <property type="match status" value="1"/>
</dbReference>
<dbReference type="InterPro" id="IPR000524">
    <property type="entry name" value="Tscrpt_reg_HTH_GntR"/>
</dbReference>
<feature type="compositionally biased region" description="Basic and acidic residues" evidence="4">
    <location>
        <begin position="9"/>
        <end position="19"/>
    </location>
</feature>
<evidence type="ECO:0000256" key="4">
    <source>
        <dbReference type="SAM" id="MobiDB-lite"/>
    </source>
</evidence>
<keyword evidence="3" id="KW-0804">Transcription</keyword>
<dbReference type="InterPro" id="IPR036388">
    <property type="entry name" value="WH-like_DNA-bd_sf"/>
</dbReference>
<evidence type="ECO:0000256" key="2">
    <source>
        <dbReference type="ARBA" id="ARBA00023125"/>
    </source>
</evidence>
<dbReference type="SUPFAM" id="SSF46785">
    <property type="entry name" value="Winged helix' DNA-binding domain"/>
    <property type="match status" value="1"/>
</dbReference>
<keyword evidence="2" id="KW-0238">DNA-binding</keyword>
<evidence type="ECO:0000313" key="7">
    <source>
        <dbReference type="Proteomes" id="UP001191082"/>
    </source>
</evidence>
<dbReference type="SMART" id="SM00895">
    <property type="entry name" value="FCD"/>
    <property type="match status" value="1"/>
</dbReference>
<gene>
    <name evidence="6" type="ORF">FGK64_20280</name>
</gene>
<dbReference type="Proteomes" id="UP001191082">
    <property type="component" value="Unassembled WGS sequence"/>
</dbReference>
<evidence type="ECO:0000256" key="3">
    <source>
        <dbReference type="ARBA" id="ARBA00023163"/>
    </source>
</evidence>
<dbReference type="PRINTS" id="PR00035">
    <property type="entry name" value="HTHGNTR"/>
</dbReference>
<dbReference type="PANTHER" id="PTHR43537">
    <property type="entry name" value="TRANSCRIPTIONAL REGULATOR, GNTR FAMILY"/>
    <property type="match status" value="1"/>
</dbReference>
<keyword evidence="7" id="KW-1185">Reference proteome</keyword>
<dbReference type="InterPro" id="IPR036390">
    <property type="entry name" value="WH_DNA-bd_sf"/>
</dbReference>
<dbReference type="PROSITE" id="PS50949">
    <property type="entry name" value="HTH_GNTR"/>
    <property type="match status" value="1"/>
</dbReference>
<feature type="region of interest" description="Disordered" evidence="4">
    <location>
        <begin position="1"/>
        <end position="29"/>
    </location>
</feature>
<dbReference type="InterPro" id="IPR008920">
    <property type="entry name" value="TF_FadR/GntR_C"/>
</dbReference>
<dbReference type="Gene3D" id="1.20.120.530">
    <property type="entry name" value="GntR ligand-binding domain-like"/>
    <property type="match status" value="1"/>
</dbReference>
<dbReference type="CDD" id="cd07377">
    <property type="entry name" value="WHTH_GntR"/>
    <property type="match status" value="1"/>
</dbReference>
<dbReference type="Pfam" id="PF07729">
    <property type="entry name" value="FCD"/>
    <property type="match status" value="1"/>
</dbReference>
<protein>
    <submittedName>
        <fullName evidence="6">FadR family transcriptional regulator</fullName>
    </submittedName>
</protein>
<dbReference type="EMBL" id="VCPC01000006">
    <property type="protein sequence ID" value="TMV08305.1"/>
    <property type="molecule type" value="Genomic_DNA"/>
</dbReference>
<evidence type="ECO:0000313" key="6">
    <source>
        <dbReference type="EMBL" id="TMV08305.1"/>
    </source>
</evidence>
<keyword evidence="1" id="KW-0805">Transcription regulation</keyword>